<evidence type="ECO:0000256" key="2">
    <source>
        <dbReference type="ARBA" id="ARBA00010945"/>
    </source>
</evidence>
<dbReference type="FunFam" id="3.30.1490.100:FF:000004">
    <property type="entry name" value="DNA polymerase IV"/>
    <property type="match status" value="1"/>
</dbReference>
<keyword evidence="13 16" id="KW-0238">DNA-binding</keyword>
<comment type="function">
    <text evidence="16">Poorly processive, error-prone DNA polymerase involved in untargeted mutagenesis. Copies undamaged DNA at stalled replication forks, which arise in vivo from mismatched or misaligned primer ends. These misaligned primers can be extended by PolIV. Exhibits no 3'-5' exonuclease (proofreading) activity. May be involved in translesional synthesis, in conjunction with the beta clamp from PolIII.</text>
</comment>
<evidence type="ECO:0000256" key="12">
    <source>
        <dbReference type="ARBA" id="ARBA00022932"/>
    </source>
</evidence>
<reference evidence="18 19" key="1">
    <citation type="journal article" date="2018" name="Front. Microbiol.">
        <title>Description and Comparative Genomics of Macrococcus caseolyticus subsp. hominis subsp. nov., Macrococcus goetzii sp. nov., Macrococcus epidermidis sp. nov., and Macrococcus bohemicus sp. nov., Novel Macrococci From Human Clinical Material With Virulence Potential and Suspected Uptake of Foreign DNA by Natural Transformation.</title>
        <authorList>
            <person name="Maslanova I."/>
            <person name="Wertheimer Z."/>
            <person name="Sedlacek I."/>
            <person name="Svec P."/>
            <person name="Indrakova A."/>
            <person name="Kovarovic V."/>
            <person name="Schumann P."/>
            <person name="Sproer C."/>
            <person name="Kralova S."/>
            <person name="Sedo O."/>
            <person name="Kristofova L."/>
            <person name="Vrbovska V."/>
            <person name="Fuzik T."/>
            <person name="Petras P."/>
            <person name="Zdrahal Z."/>
            <person name="Ruzickova V."/>
            <person name="Doskar J."/>
            <person name="Pantucek R."/>
        </authorList>
    </citation>
    <scope>NUCLEOTIDE SEQUENCE [LARGE SCALE GENOMIC DNA]</scope>
    <source>
        <strain evidence="18 19">CCM 4927</strain>
    </source>
</reference>
<feature type="site" description="Substrate discrimination" evidence="16">
    <location>
        <position position="14"/>
    </location>
</feature>
<evidence type="ECO:0000256" key="10">
    <source>
        <dbReference type="ARBA" id="ARBA00022763"/>
    </source>
</evidence>
<comment type="subcellular location">
    <subcellularLocation>
        <location evidence="1 16">Cytoplasm</location>
    </subcellularLocation>
</comment>
<dbReference type="GO" id="GO:0003684">
    <property type="term" value="F:damaged DNA binding"/>
    <property type="evidence" value="ECO:0007669"/>
    <property type="project" value="InterPro"/>
</dbReference>
<dbReference type="RefSeq" id="WP_099581058.1">
    <property type="nucleotide sequence ID" value="NZ_MJBI02000004.1"/>
</dbReference>
<evidence type="ECO:0000256" key="7">
    <source>
        <dbReference type="ARBA" id="ARBA00022695"/>
    </source>
</evidence>
<dbReference type="Gene3D" id="3.40.1170.60">
    <property type="match status" value="1"/>
</dbReference>
<dbReference type="Gene3D" id="3.30.1490.100">
    <property type="entry name" value="DNA polymerase, Y-family, little finger domain"/>
    <property type="match status" value="1"/>
</dbReference>
<feature type="binding site" evidence="16">
    <location>
        <position position="9"/>
    </location>
    <ligand>
        <name>Mg(2+)</name>
        <dbReference type="ChEBI" id="CHEBI:18420"/>
    </ligand>
</feature>
<dbReference type="GO" id="GO:0005829">
    <property type="term" value="C:cytosol"/>
    <property type="evidence" value="ECO:0007669"/>
    <property type="project" value="TreeGrafter"/>
</dbReference>
<evidence type="ECO:0000313" key="19">
    <source>
        <dbReference type="Proteomes" id="UP000229523"/>
    </source>
</evidence>
<evidence type="ECO:0000259" key="17">
    <source>
        <dbReference type="PROSITE" id="PS50173"/>
    </source>
</evidence>
<dbReference type="Proteomes" id="UP000229523">
    <property type="component" value="Unassembled WGS sequence"/>
</dbReference>
<comment type="cofactor">
    <cofactor evidence="16">
        <name>Mg(2+)</name>
        <dbReference type="ChEBI" id="CHEBI:18420"/>
    </cofactor>
    <text evidence="16">Binds 2 magnesium ions per subunit.</text>
</comment>
<keyword evidence="11 16" id="KW-0460">Magnesium</keyword>
<dbReference type="HAMAP" id="MF_01113">
    <property type="entry name" value="DNApol_IV"/>
    <property type="match status" value="1"/>
</dbReference>
<evidence type="ECO:0000256" key="8">
    <source>
        <dbReference type="ARBA" id="ARBA00022705"/>
    </source>
</evidence>
<dbReference type="AlphaFoldDB" id="A0A2G5NLV9"/>
<feature type="active site" evidence="16">
    <location>
        <position position="105"/>
    </location>
</feature>
<dbReference type="PANTHER" id="PTHR11076">
    <property type="entry name" value="DNA REPAIR POLYMERASE UMUC / TRANSFERASE FAMILY MEMBER"/>
    <property type="match status" value="1"/>
</dbReference>
<keyword evidence="4 16" id="KW-0515">Mutator protein</keyword>
<gene>
    <name evidence="16" type="primary">dinB</name>
    <name evidence="18" type="ORF">BFS35_009725</name>
</gene>
<evidence type="ECO:0000256" key="16">
    <source>
        <dbReference type="HAMAP-Rule" id="MF_01113"/>
    </source>
</evidence>
<dbReference type="NCBIfam" id="NF010731">
    <property type="entry name" value="PRK14133.1"/>
    <property type="match status" value="1"/>
</dbReference>
<dbReference type="CDD" id="cd03586">
    <property type="entry name" value="PolY_Pol_IV_kappa"/>
    <property type="match status" value="1"/>
</dbReference>
<dbReference type="SUPFAM" id="SSF100879">
    <property type="entry name" value="Lesion bypass DNA polymerase (Y-family), little finger domain"/>
    <property type="match status" value="1"/>
</dbReference>
<keyword evidence="7 16" id="KW-0548">Nucleotidyltransferase</keyword>
<name>A0A2G5NLV9_9STAP</name>
<evidence type="ECO:0000313" key="18">
    <source>
        <dbReference type="EMBL" id="RAI80052.1"/>
    </source>
</evidence>
<keyword evidence="19" id="KW-1185">Reference proteome</keyword>
<keyword evidence="10 16" id="KW-0227">DNA damage</keyword>
<comment type="subunit">
    <text evidence="3 16">Monomer.</text>
</comment>
<dbReference type="Pfam" id="PF11798">
    <property type="entry name" value="IMS_HHH"/>
    <property type="match status" value="1"/>
</dbReference>
<organism evidence="18 19">
    <name type="scientific">Macrococcoides goetzii</name>
    <dbReference type="NCBI Taxonomy" id="1891097"/>
    <lineage>
        <taxon>Bacteria</taxon>
        <taxon>Bacillati</taxon>
        <taxon>Bacillota</taxon>
        <taxon>Bacilli</taxon>
        <taxon>Bacillales</taxon>
        <taxon>Staphylococcaceae</taxon>
        <taxon>Macrococcoides</taxon>
    </lineage>
</organism>
<dbReference type="InterPro" id="IPR022880">
    <property type="entry name" value="DNApol_IV"/>
</dbReference>
<protein>
    <recommendedName>
        <fullName evidence="16">DNA polymerase IV</fullName>
        <shortName evidence="16">Pol IV</shortName>
        <ecNumber evidence="16">2.7.7.7</ecNumber>
    </recommendedName>
</protein>
<keyword evidence="8 16" id="KW-0235">DNA replication</keyword>
<dbReference type="Pfam" id="PF11799">
    <property type="entry name" value="IMS_C"/>
    <property type="match status" value="1"/>
</dbReference>
<evidence type="ECO:0000256" key="15">
    <source>
        <dbReference type="ARBA" id="ARBA00049244"/>
    </source>
</evidence>
<keyword evidence="9 16" id="KW-0479">Metal-binding</keyword>
<dbReference type="GO" id="GO:0000287">
    <property type="term" value="F:magnesium ion binding"/>
    <property type="evidence" value="ECO:0007669"/>
    <property type="project" value="UniProtKB-UniRule"/>
</dbReference>
<evidence type="ECO:0000256" key="14">
    <source>
        <dbReference type="ARBA" id="ARBA00023204"/>
    </source>
</evidence>
<evidence type="ECO:0000256" key="6">
    <source>
        <dbReference type="ARBA" id="ARBA00022679"/>
    </source>
</evidence>
<dbReference type="InterPro" id="IPR043128">
    <property type="entry name" value="Rev_trsase/Diguanyl_cyclase"/>
</dbReference>
<dbReference type="GO" id="GO:0006281">
    <property type="term" value="P:DNA repair"/>
    <property type="evidence" value="ECO:0007669"/>
    <property type="project" value="UniProtKB-UniRule"/>
</dbReference>
<feature type="binding site" evidence="16">
    <location>
        <position position="104"/>
    </location>
    <ligand>
        <name>Mg(2+)</name>
        <dbReference type="ChEBI" id="CHEBI:18420"/>
    </ligand>
</feature>
<dbReference type="Gene3D" id="1.10.150.20">
    <property type="entry name" value="5' to 3' exonuclease, C-terminal subdomain"/>
    <property type="match status" value="1"/>
</dbReference>
<dbReference type="InterPro" id="IPR050116">
    <property type="entry name" value="DNA_polymerase-Y"/>
</dbReference>
<dbReference type="InterPro" id="IPR001126">
    <property type="entry name" value="UmuC"/>
</dbReference>
<dbReference type="InterPro" id="IPR043502">
    <property type="entry name" value="DNA/RNA_pol_sf"/>
</dbReference>
<keyword evidence="12 16" id="KW-0239">DNA-directed DNA polymerase</keyword>
<evidence type="ECO:0000256" key="9">
    <source>
        <dbReference type="ARBA" id="ARBA00022723"/>
    </source>
</evidence>
<dbReference type="GO" id="GO:0009432">
    <property type="term" value="P:SOS response"/>
    <property type="evidence" value="ECO:0007669"/>
    <property type="project" value="TreeGrafter"/>
</dbReference>
<dbReference type="Gene3D" id="3.30.70.270">
    <property type="match status" value="1"/>
</dbReference>
<dbReference type="SUPFAM" id="SSF56672">
    <property type="entry name" value="DNA/RNA polymerases"/>
    <property type="match status" value="1"/>
</dbReference>
<evidence type="ECO:0000256" key="4">
    <source>
        <dbReference type="ARBA" id="ARBA00022457"/>
    </source>
</evidence>
<dbReference type="EC" id="2.7.7.7" evidence="16"/>
<dbReference type="GO" id="GO:0003887">
    <property type="term" value="F:DNA-directed DNA polymerase activity"/>
    <property type="evidence" value="ECO:0007669"/>
    <property type="project" value="UniProtKB-UniRule"/>
</dbReference>
<accession>A0A2G5NLV9</accession>
<keyword evidence="6 16" id="KW-0808">Transferase</keyword>
<dbReference type="PANTHER" id="PTHR11076:SF33">
    <property type="entry name" value="DNA POLYMERASE KAPPA"/>
    <property type="match status" value="1"/>
</dbReference>
<evidence type="ECO:0000256" key="1">
    <source>
        <dbReference type="ARBA" id="ARBA00004496"/>
    </source>
</evidence>
<evidence type="ECO:0000256" key="3">
    <source>
        <dbReference type="ARBA" id="ARBA00011245"/>
    </source>
</evidence>
<comment type="catalytic activity">
    <reaction evidence="15 16">
        <text>DNA(n) + a 2'-deoxyribonucleoside 5'-triphosphate = DNA(n+1) + diphosphate</text>
        <dbReference type="Rhea" id="RHEA:22508"/>
        <dbReference type="Rhea" id="RHEA-COMP:17339"/>
        <dbReference type="Rhea" id="RHEA-COMP:17340"/>
        <dbReference type="ChEBI" id="CHEBI:33019"/>
        <dbReference type="ChEBI" id="CHEBI:61560"/>
        <dbReference type="ChEBI" id="CHEBI:173112"/>
        <dbReference type="EC" id="2.7.7.7"/>
    </reaction>
</comment>
<dbReference type="PROSITE" id="PS50173">
    <property type="entry name" value="UMUC"/>
    <property type="match status" value="1"/>
</dbReference>
<feature type="domain" description="UmuC" evidence="17">
    <location>
        <begin position="5"/>
        <end position="186"/>
    </location>
</feature>
<sequence length="355" mass="39920">MERRIIHIDMDAFYAQVEQRDNPDLKGKPVIVGGKSRNRGVVATASYEARKFGVHSAMPTARAHQLCPDGYYVSPRFDVYKDVSSQIMSIFKGYTDIVQPVSLDEAYLDITHLVRKDLGASQIAAFIKRDIMTATNLTCSAGVSYNKFLAKIASGMNKPNGLTVIHYENVEQILAELPIGEFPGVGKVTEEKMLRLKIMNGKDLRDKSELELIELFGKKGSSLYQKARGIGSDIINMDRVRKSIGKESTFSHDVQDEAFILQTMRTHSEKVALKLQDLNKVSDTITVKIKTSDFESHTKQTKIIDFTDQADTIYNTAVLLYTDLKEEFNNIRLVGVSVGNLKNKVYENLTIYDFL</sequence>
<dbReference type="NCBIfam" id="NF002677">
    <property type="entry name" value="PRK02406.1"/>
    <property type="match status" value="1"/>
</dbReference>
<dbReference type="InterPro" id="IPR024728">
    <property type="entry name" value="PolY_HhH_motif"/>
</dbReference>
<keyword evidence="5 16" id="KW-0963">Cytoplasm</keyword>
<proteinExistence type="inferred from homology"/>
<dbReference type="EMBL" id="MJBI02000004">
    <property type="protein sequence ID" value="RAI80052.1"/>
    <property type="molecule type" value="Genomic_DNA"/>
</dbReference>
<evidence type="ECO:0000256" key="11">
    <source>
        <dbReference type="ARBA" id="ARBA00022842"/>
    </source>
</evidence>
<dbReference type="Pfam" id="PF00817">
    <property type="entry name" value="IMS"/>
    <property type="match status" value="1"/>
</dbReference>
<evidence type="ECO:0000256" key="13">
    <source>
        <dbReference type="ARBA" id="ARBA00023125"/>
    </source>
</evidence>
<keyword evidence="14 16" id="KW-0234">DNA repair</keyword>
<comment type="caution">
    <text evidence="18">The sequence shown here is derived from an EMBL/GenBank/DDBJ whole genome shotgun (WGS) entry which is preliminary data.</text>
</comment>
<evidence type="ECO:0000256" key="5">
    <source>
        <dbReference type="ARBA" id="ARBA00022490"/>
    </source>
</evidence>
<dbReference type="GO" id="GO:0042276">
    <property type="term" value="P:error-prone translesion synthesis"/>
    <property type="evidence" value="ECO:0007669"/>
    <property type="project" value="TreeGrafter"/>
</dbReference>
<dbReference type="InterPro" id="IPR017961">
    <property type="entry name" value="DNA_pol_Y-fam_little_finger"/>
</dbReference>
<dbReference type="GO" id="GO:0006261">
    <property type="term" value="P:DNA-templated DNA replication"/>
    <property type="evidence" value="ECO:0007669"/>
    <property type="project" value="UniProtKB-UniRule"/>
</dbReference>
<dbReference type="FunFam" id="3.40.1170.60:FF:000001">
    <property type="entry name" value="DNA polymerase IV"/>
    <property type="match status" value="1"/>
</dbReference>
<dbReference type="InterPro" id="IPR036775">
    <property type="entry name" value="DNA_pol_Y-fam_lit_finger_sf"/>
</dbReference>
<comment type="similarity">
    <text evidence="2 16">Belongs to the DNA polymerase type-Y family.</text>
</comment>